<dbReference type="STRING" id="411467.BACCAP_04090"/>
<gene>
    <name evidence="2" type="ORF">BACCAP_04090</name>
</gene>
<dbReference type="eggNOG" id="COG3843">
    <property type="taxonomic scope" value="Bacteria"/>
</dbReference>
<proteinExistence type="predicted"/>
<dbReference type="AlphaFoldDB" id="A6P0S4"/>
<dbReference type="Proteomes" id="UP000003639">
    <property type="component" value="Unassembled WGS sequence"/>
</dbReference>
<feature type="region of interest" description="Disordered" evidence="1">
    <location>
        <begin position="167"/>
        <end position="211"/>
    </location>
</feature>
<feature type="compositionally biased region" description="Acidic residues" evidence="1">
    <location>
        <begin position="198"/>
        <end position="211"/>
    </location>
</feature>
<evidence type="ECO:0000256" key="1">
    <source>
        <dbReference type="SAM" id="MobiDB-lite"/>
    </source>
</evidence>
<evidence type="ECO:0000313" key="3">
    <source>
        <dbReference type="Proteomes" id="UP000003639"/>
    </source>
</evidence>
<protein>
    <submittedName>
        <fullName evidence="2">Uncharacterized protein</fullName>
    </submittedName>
</protein>
<name>A6P0S4_9FIRM</name>
<reference evidence="2 3" key="1">
    <citation type="submission" date="2007-04" db="EMBL/GenBank/DDBJ databases">
        <authorList>
            <person name="Fulton L."/>
            <person name="Clifton S."/>
            <person name="Fulton B."/>
            <person name="Xu J."/>
            <person name="Minx P."/>
            <person name="Pepin K.H."/>
            <person name="Johnson M."/>
            <person name="Thiruvilangam P."/>
            <person name="Bhonagiri V."/>
            <person name="Nash W.E."/>
            <person name="Mardis E.R."/>
            <person name="Wilson R.K."/>
        </authorList>
    </citation>
    <scope>NUCLEOTIDE SEQUENCE [LARGE SCALE GENOMIC DNA]</scope>
    <source>
        <strain evidence="2 3">ATCC 29799</strain>
    </source>
</reference>
<evidence type="ECO:0000313" key="2">
    <source>
        <dbReference type="EMBL" id="EDM98062.1"/>
    </source>
</evidence>
<accession>A6P0S4</accession>
<dbReference type="EMBL" id="AAXG02000044">
    <property type="protein sequence ID" value="EDM98062.1"/>
    <property type="molecule type" value="Genomic_DNA"/>
</dbReference>
<dbReference type="RefSeq" id="WP_006574567.1">
    <property type="nucleotide sequence ID" value="NZ_AAXG02000044.1"/>
</dbReference>
<reference evidence="2 3" key="2">
    <citation type="submission" date="2007-06" db="EMBL/GenBank/DDBJ databases">
        <title>Draft genome sequence of Pseudoflavonifractor capillosus ATCC 29799.</title>
        <authorList>
            <person name="Sudarsanam P."/>
            <person name="Ley R."/>
            <person name="Guruge J."/>
            <person name="Turnbaugh P.J."/>
            <person name="Mahowald M."/>
            <person name="Liep D."/>
            <person name="Gordon J."/>
        </authorList>
    </citation>
    <scope>NUCLEOTIDE SEQUENCE [LARGE SCALE GENOMIC DNA]</scope>
    <source>
        <strain evidence="2 3">ATCC 29799</strain>
    </source>
</reference>
<keyword evidence="3" id="KW-1185">Reference proteome</keyword>
<organism evidence="2 3">
    <name type="scientific">Pseudoflavonifractor capillosus ATCC 29799</name>
    <dbReference type="NCBI Taxonomy" id="411467"/>
    <lineage>
        <taxon>Bacteria</taxon>
        <taxon>Bacillati</taxon>
        <taxon>Bacillota</taxon>
        <taxon>Clostridia</taxon>
        <taxon>Eubacteriales</taxon>
        <taxon>Oscillospiraceae</taxon>
        <taxon>Pseudoflavonifractor</taxon>
    </lineage>
</organism>
<feature type="compositionally biased region" description="Acidic residues" evidence="1">
    <location>
        <begin position="172"/>
        <end position="183"/>
    </location>
</feature>
<comment type="caution">
    <text evidence="2">The sequence shown here is derived from an EMBL/GenBank/DDBJ whole genome shotgun (WGS) entry which is preliminary data.</text>
</comment>
<sequence length="230" mass="26871">MEYSNTREEFIAEMESMGYGVKWEPGQKYITYTTPDNIRCRDNKLFDQTLLCGNMELYFAMGGAAYLEQRRDAAEYGEQVPTVDDAVYGVASIFDAMLTGDNDRFHLETVHHSDREVQMLLRMGKKLERVVRVVDDDDEQQQKRHDPAKELYYASLLLGDLLRAERKQRQEQEDDYEYSDMDENSIQQEIVDDPYAAYDEEPEEELEEEQDMEYQQYHGFGFGGMGGMSM</sequence>